<comment type="caution">
    <text evidence="3">The sequence shown here is derived from an EMBL/GenBank/DDBJ whole genome shotgun (WGS) entry which is preliminary data.</text>
</comment>
<keyword evidence="1" id="KW-0472">Membrane</keyword>
<dbReference type="EMBL" id="SNZH01000014">
    <property type="protein sequence ID" value="TDR40098.1"/>
    <property type="molecule type" value="Genomic_DNA"/>
</dbReference>
<accession>A0A4R6YQI1</accession>
<evidence type="ECO:0000313" key="3">
    <source>
        <dbReference type="EMBL" id="TDR40098.1"/>
    </source>
</evidence>
<evidence type="ECO:0000256" key="1">
    <source>
        <dbReference type="SAM" id="Phobius"/>
    </source>
</evidence>
<organism evidence="3 4">
    <name type="scientific">Tahibacter aquaticus</name>
    <dbReference type="NCBI Taxonomy" id="520092"/>
    <lineage>
        <taxon>Bacteria</taxon>
        <taxon>Pseudomonadati</taxon>
        <taxon>Pseudomonadota</taxon>
        <taxon>Gammaproteobacteria</taxon>
        <taxon>Lysobacterales</taxon>
        <taxon>Rhodanobacteraceae</taxon>
        <taxon>Tahibacter</taxon>
    </lineage>
</organism>
<feature type="transmembrane region" description="Helical" evidence="1">
    <location>
        <begin position="46"/>
        <end position="67"/>
    </location>
</feature>
<dbReference type="RefSeq" id="WP_133820585.1">
    <property type="nucleotide sequence ID" value="NZ_SNZH01000014.1"/>
</dbReference>
<proteinExistence type="predicted"/>
<keyword evidence="1" id="KW-0812">Transmembrane</keyword>
<evidence type="ECO:0000313" key="4">
    <source>
        <dbReference type="Proteomes" id="UP000295293"/>
    </source>
</evidence>
<reference evidence="3 4" key="1">
    <citation type="submission" date="2019-03" db="EMBL/GenBank/DDBJ databases">
        <title>Genomic Encyclopedia of Type Strains, Phase IV (KMG-IV): sequencing the most valuable type-strain genomes for metagenomic binning, comparative biology and taxonomic classification.</title>
        <authorList>
            <person name="Goeker M."/>
        </authorList>
    </citation>
    <scope>NUCLEOTIDE SEQUENCE [LARGE SCALE GENOMIC DNA]</scope>
    <source>
        <strain evidence="3 4">DSM 21667</strain>
    </source>
</reference>
<keyword evidence="1" id="KW-1133">Transmembrane helix</keyword>
<feature type="signal peptide" evidence="2">
    <location>
        <begin position="1"/>
        <end position="19"/>
    </location>
</feature>
<feature type="chain" id="PRO_5020947741" evidence="2">
    <location>
        <begin position="20"/>
        <end position="69"/>
    </location>
</feature>
<dbReference type="Proteomes" id="UP000295293">
    <property type="component" value="Unassembled WGS sequence"/>
</dbReference>
<dbReference type="AlphaFoldDB" id="A0A4R6YQI1"/>
<name>A0A4R6YQI1_9GAMM</name>
<keyword evidence="2" id="KW-0732">Signal</keyword>
<evidence type="ECO:0000256" key="2">
    <source>
        <dbReference type="SAM" id="SignalP"/>
    </source>
</evidence>
<protein>
    <submittedName>
        <fullName evidence="3">Uncharacterized protein</fullName>
    </submittedName>
</protein>
<gene>
    <name evidence="3" type="ORF">DFR29_114150</name>
</gene>
<sequence>MLTTAQKIRLAAAAVAALAATCLPWPLANPKPALNTFSWFAHGGHLMPLFIGTMALAALLFAVSFLFRR</sequence>
<keyword evidence="4" id="KW-1185">Reference proteome</keyword>